<dbReference type="Pfam" id="PF09851">
    <property type="entry name" value="SHOCT"/>
    <property type="match status" value="1"/>
</dbReference>
<protein>
    <recommendedName>
        <fullName evidence="3">SHOCT domain-containing protein</fullName>
    </recommendedName>
</protein>
<dbReference type="RefSeq" id="WP_229673406.1">
    <property type="nucleotide sequence ID" value="NZ_BMJV01000012.1"/>
</dbReference>
<name>A0A8J3EIL6_9RHOB</name>
<sequence length="101" mass="11263">MKLKTLIPTLLASLPASMARADGPGSWTGHMWGGGYGFMGGFMMLAFWGALIALVVFLVFRLRDNGTRPPDSDAQEALRRRFANGEIDEEEFRRRKATLDE</sequence>
<evidence type="ECO:0000259" key="3">
    <source>
        <dbReference type="Pfam" id="PF09851"/>
    </source>
</evidence>
<dbReference type="Proteomes" id="UP000617145">
    <property type="component" value="Unassembled WGS sequence"/>
</dbReference>
<reference evidence="4" key="2">
    <citation type="submission" date="2020-09" db="EMBL/GenBank/DDBJ databases">
        <authorList>
            <person name="Sun Q."/>
            <person name="Zhou Y."/>
        </authorList>
    </citation>
    <scope>NUCLEOTIDE SEQUENCE</scope>
    <source>
        <strain evidence="4">CGMCC 1.15762</strain>
    </source>
</reference>
<evidence type="ECO:0000256" key="1">
    <source>
        <dbReference type="SAM" id="Phobius"/>
    </source>
</evidence>
<feature type="chain" id="PRO_5035317649" description="SHOCT domain-containing protein" evidence="2">
    <location>
        <begin position="22"/>
        <end position="101"/>
    </location>
</feature>
<keyword evidence="1" id="KW-1133">Transmembrane helix</keyword>
<comment type="caution">
    <text evidence="4">The sequence shown here is derived from an EMBL/GenBank/DDBJ whole genome shotgun (WGS) entry which is preliminary data.</text>
</comment>
<evidence type="ECO:0000256" key="2">
    <source>
        <dbReference type="SAM" id="SignalP"/>
    </source>
</evidence>
<feature type="domain" description="SHOCT" evidence="3">
    <location>
        <begin position="73"/>
        <end position="99"/>
    </location>
</feature>
<feature type="signal peptide" evidence="2">
    <location>
        <begin position="1"/>
        <end position="21"/>
    </location>
</feature>
<organism evidence="4 5">
    <name type="scientific">Salipiger pallidus</name>
    <dbReference type="NCBI Taxonomy" id="1775170"/>
    <lineage>
        <taxon>Bacteria</taxon>
        <taxon>Pseudomonadati</taxon>
        <taxon>Pseudomonadota</taxon>
        <taxon>Alphaproteobacteria</taxon>
        <taxon>Rhodobacterales</taxon>
        <taxon>Roseobacteraceae</taxon>
        <taxon>Salipiger</taxon>
    </lineage>
</organism>
<keyword evidence="2" id="KW-0732">Signal</keyword>
<accession>A0A8J3EIL6</accession>
<feature type="transmembrane region" description="Helical" evidence="1">
    <location>
        <begin position="37"/>
        <end position="60"/>
    </location>
</feature>
<evidence type="ECO:0000313" key="5">
    <source>
        <dbReference type="Proteomes" id="UP000617145"/>
    </source>
</evidence>
<keyword evidence="5" id="KW-1185">Reference proteome</keyword>
<reference evidence="4" key="1">
    <citation type="journal article" date="2014" name="Int. J. Syst. Evol. Microbiol.">
        <title>Complete genome sequence of Corynebacterium casei LMG S-19264T (=DSM 44701T), isolated from a smear-ripened cheese.</title>
        <authorList>
            <consortium name="US DOE Joint Genome Institute (JGI-PGF)"/>
            <person name="Walter F."/>
            <person name="Albersmeier A."/>
            <person name="Kalinowski J."/>
            <person name="Ruckert C."/>
        </authorList>
    </citation>
    <scope>NUCLEOTIDE SEQUENCE</scope>
    <source>
        <strain evidence="4">CGMCC 1.15762</strain>
    </source>
</reference>
<gene>
    <name evidence="4" type="ORF">GCM10011415_40480</name>
</gene>
<dbReference type="InterPro" id="IPR018649">
    <property type="entry name" value="SHOCT"/>
</dbReference>
<proteinExistence type="predicted"/>
<evidence type="ECO:0000313" key="4">
    <source>
        <dbReference type="EMBL" id="GGG86004.1"/>
    </source>
</evidence>
<keyword evidence="1" id="KW-0812">Transmembrane</keyword>
<dbReference type="AlphaFoldDB" id="A0A8J3EIL6"/>
<dbReference type="EMBL" id="BMJV01000012">
    <property type="protein sequence ID" value="GGG86004.1"/>
    <property type="molecule type" value="Genomic_DNA"/>
</dbReference>
<keyword evidence="1" id="KW-0472">Membrane</keyword>